<evidence type="ECO:0000313" key="4">
    <source>
        <dbReference type="EMBL" id="KGR83768.1"/>
    </source>
</evidence>
<dbReference type="Gene3D" id="1.10.530.10">
    <property type="match status" value="1"/>
</dbReference>
<evidence type="ECO:0000259" key="3">
    <source>
        <dbReference type="PROSITE" id="PS51272"/>
    </source>
</evidence>
<evidence type="ECO:0000313" key="5">
    <source>
        <dbReference type="Proteomes" id="UP000030437"/>
    </source>
</evidence>
<feature type="chain" id="PRO_5002002000" description="SLH domain-containing protein" evidence="2">
    <location>
        <begin position="24"/>
        <end position="632"/>
    </location>
</feature>
<feature type="domain" description="SLH" evidence="3">
    <location>
        <begin position="79"/>
        <end position="142"/>
    </location>
</feature>
<dbReference type="Pfam" id="PF01832">
    <property type="entry name" value="Glucosaminidase"/>
    <property type="match status" value="1"/>
</dbReference>
<dbReference type="InterPro" id="IPR002901">
    <property type="entry name" value="MGlyc_endo_b_GlcNAc-like_dom"/>
</dbReference>
<accession>A0A0A3ILT5</accession>
<evidence type="ECO:0000256" key="2">
    <source>
        <dbReference type="SAM" id="SignalP"/>
    </source>
</evidence>
<dbReference type="STRING" id="1220589.CD32_13775"/>
<proteinExistence type="predicted"/>
<dbReference type="PROSITE" id="PS51272">
    <property type="entry name" value="SLH"/>
    <property type="match status" value="2"/>
</dbReference>
<dbReference type="RefSeq" id="WP_036155589.1">
    <property type="nucleotide sequence ID" value="NZ_AVCX01000004.1"/>
</dbReference>
<dbReference type="GO" id="GO:0004040">
    <property type="term" value="F:amidase activity"/>
    <property type="evidence" value="ECO:0007669"/>
    <property type="project" value="InterPro"/>
</dbReference>
<reference evidence="4 5" key="1">
    <citation type="submission" date="2014-02" db="EMBL/GenBank/DDBJ databases">
        <title>Draft genome sequence of Lysinibacillus odysseyi NBRC 100172.</title>
        <authorList>
            <person name="Zhang F."/>
            <person name="Wang G."/>
            <person name="Zhang L."/>
        </authorList>
    </citation>
    <scope>NUCLEOTIDE SEQUENCE [LARGE SCALE GENOMIC DNA]</scope>
    <source>
        <strain evidence="4 5">NBRC 100172</strain>
    </source>
</reference>
<dbReference type="Proteomes" id="UP000030437">
    <property type="component" value="Unassembled WGS sequence"/>
</dbReference>
<protein>
    <recommendedName>
        <fullName evidence="3">SLH domain-containing protein</fullName>
    </recommendedName>
</protein>
<dbReference type="InterPro" id="IPR001119">
    <property type="entry name" value="SLH_dom"/>
</dbReference>
<organism evidence="4 5">
    <name type="scientific">Lysinibacillus odysseyi 34hs-1 = NBRC 100172</name>
    <dbReference type="NCBI Taxonomy" id="1220589"/>
    <lineage>
        <taxon>Bacteria</taxon>
        <taxon>Bacillati</taxon>
        <taxon>Bacillota</taxon>
        <taxon>Bacilli</taxon>
        <taxon>Bacillales</taxon>
        <taxon>Bacillaceae</taxon>
        <taxon>Lysinibacillus</taxon>
    </lineage>
</organism>
<sequence length="632" mass="70273">MKKLLLFPIVLLLMVSFTFSAHAADDVTGTYHEKSLRYLILKGALTPDSKGNYYPNNMVTRAEFAHYLAVTLNLPNAESVKDFEDVPKNSPYYASIQKAAAADIVTGYGGKTFNPNATISRVHMAVMIERALSYLKVSVDTPNPTAFKDQSQILPEYRHAVAVGAHLDIIKGTPMKDGTYFYPAQNTNRAQTATFIYRLNEYLGDPDTKFDVYEIKAIQNKELVSTGKTSVSYDALYNQLTDQNTQVITKGDKIVYMKSGLGYVVSNKYIALPSETAGDKIAVAAATEMQYSGSDGKNVRVNLAGQIGTVSVDDVTLIPFATSKGRSYYKNEGGELRHYLVNTEGKVTGSYTSGKAPAQMNSGAAYYSWDGIYFSGNGESFTYYNYYQFLPIYSKTHYTAEELDRYINYALAEREKVSSKYANATKISKLVGLGSTLKKMEEQYNVNALMVLALAFHESDFGMSDHAQKLNNLFGLYVYDTNPLNKKFDSVEANILEYINQFIWKNYIPANASFAHGAVFGSKAIGINVKYASDPYWGAKAAGHFYRADQYLGFKDANNPYTIGLTTTVGLNIRTVATTVNNSPLYTYNRKNLPIIITSDHLADWYEIIGEQKGLPVGYVNKQYVNILQTTK</sequence>
<keyword evidence="5" id="KW-1185">Reference proteome</keyword>
<dbReference type="OrthoDB" id="9816557at2"/>
<dbReference type="eggNOG" id="COG3103">
    <property type="taxonomic scope" value="Bacteria"/>
</dbReference>
<keyword evidence="1 2" id="KW-0732">Signal</keyword>
<feature type="domain" description="SLH" evidence="3">
    <location>
        <begin position="144"/>
        <end position="210"/>
    </location>
</feature>
<evidence type="ECO:0000256" key="1">
    <source>
        <dbReference type="ARBA" id="ARBA00022729"/>
    </source>
</evidence>
<dbReference type="AlphaFoldDB" id="A0A0A3ILT5"/>
<gene>
    <name evidence="4" type="ORF">CD32_13775</name>
</gene>
<comment type="caution">
    <text evidence="4">The sequence shown here is derived from an EMBL/GenBank/DDBJ whole genome shotgun (WGS) entry which is preliminary data.</text>
</comment>
<dbReference type="SMART" id="SM00047">
    <property type="entry name" value="LYZ2"/>
    <property type="match status" value="1"/>
</dbReference>
<dbReference type="EMBL" id="JPVP01000057">
    <property type="protein sequence ID" value="KGR83768.1"/>
    <property type="molecule type" value="Genomic_DNA"/>
</dbReference>
<name>A0A0A3ILT5_9BACI</name>
<dbReference type="Pfam" id="PF00395">
    <property type="entry name" value="SLH"/>
    <property type="match status" value="3"/>
</dbReference>
<feature type="signal peptide" evidence="2">
    <location>
        <begin position="1"/>
        <end position="23"/>
    </location>
</feature>
<dbReference type="eggNOG" id="COG4193">
    <property type="taxonomic scope" value="Bacteria"/>
</dbReference>